<evidence type="ECO:0000256" key="1">
    <source>
        <dbReference type="ARBA" id="ARBA00004123"/>
    </source>
</evidence>
<name>A0A1B6ISU8_9HEMI</name>
<comment type="subcellular location">
    <subcellularLocation>
        <location evidence="1 5">Nucleus</location>
    </subcellularLocation>
</comment>
<keyword evidence="3 5" id="KW-0238">DNA-binding</keyword>
<dbReference type="Pfam" id="PF03221">
    <property type="entry name" value="HTH_Tnp_Tc5"/>
    <property type="match status" value="1"/>
</dbReference>
<organism evidence="9">
    <name type="scientific">Homalodisca liturata</name>
    <dbReference type="NCBI Taxonomy" id="320908"/>
    <lineage>
        <taxon>Eukaryota</taxon>
        <taxon>Metazoa</taxon>
        <taxon>Ecdysozoa</taxon>
        <taxon>Arthropoda</taxon>
        <taxon>Hexapoda</taxon>
        <taxon>Insecta</taxon>
        <taxon>Pterygota</taxon>
        <taxon>Neoptera</taxon>
        <taxon>Paraneoptera</taxon>
        <taxon>Hemiptera</taxon>
        <taxon>Auchenorrhyncha</taxon>
        <taxon>Membracoidea</taxon>
        <taxon>Cicadellidae</taxon>
        <taxon>Cicadellinae</taxon>
        <taxon>Proconiini</taxon>
        <taxon>Homalodisca</taxon>
    </lineage>
</organism>
<dbReference type="EMBL" id="GECU01017704">
    <property type="protein sequence ID" value="JAS90002.1"/>
    <property type="molecule type" value="Transcribed_RNA"/>
</dbReference>
<evidence type="ECO:0000259" key="7">
    <source>
        <dbReference type="PROSITE" id="PS50960"/>
    </source>
</evidence>
<dbReference type="SUPFAM" id="SSF46689">
    <property type="entry name" value="Homeodomain-like"/>
    <property type="match status" value="2"/>
</dbReference>
<feature type="compositionally biased region" description="Acidic residues" evidence="6">
    <location>
        <begin position="436"/>
        <end position="450"/>
    </location>
</feature>
<evidence type="ECO:0000259" key="8">
    <source>
        <dbReference type="PROSITE" id="PS51253"/>
    </source>
</evidence>
<dbReference type="InterPro" id="IPR006600">
    <property type="entry name" value="HTH_CenpB_DNA-bd_dom"/>
</dbReference>
<evidence type="ECO:0000256" key="3">
    <source>
        <dbReference type="ARBA" id="ARBA00023125"/>
    </source>
</evidence>
<feature type="region of interest" description="Disordered" evidence="6">
    <location>
        <begin position="436"/>
        <end position="476"/>
    </location>
</feature>
<dbReference type="Pfam" id="PF03184">
    <property type="entry name" value="DDE_1"/>
    <property type="match status" value="1"/>
</dbReference>
<dbReference type="PANTHER" id="PTHR19303">
    <property type="entry name" value="TRANSPOSON"/>
    <property type="match status" value="1"/>
</dbReference>
<dbReference type="InterPro" id="IPR004875">
    <property type="entry name" value="DDE_SF_endonuclease_dom"/>
</dbReference>
<dbReference type="AlphaFoldDB" id="A0A1B6ISU8"/>
<dbReference type="InterPro" id="IPR036397">
    <property type="entry name" value="RNaseH_sf"/>
</dbReference>
<evidence type="ECO:0000256" key="6">
    <source>
        <dbReference type="SAM" id="MobiDB-lite"/>
    </source>
</evidence>
<evidence type="ECO:0000256" key="5">
    <source>
        <dbReference type="PROSITE-ProRule" id="PRU00320"/>
    </source>
</evidence>
<dbReference type="GO" id="GO:0005634">
    <property type="term" value="C:nucleus"/>
    <property type="evidence" value="ECO:0007669"/>
    <property type="project" value="UniProtKB-SubCell"/>
</dbReference>
<dbReference type="InterPro" id="IPR050863">
    <property type="entry name" value="CenT-Element_Derived"/>
</dbReference>
<reference evidence="9" key="1">
    <citation type="submission" date="2015-11" db="EMBL/GenBank/DDBJ databases">
        <title>De novo transcriptome assembly of four potential Pierce s Disease insect vectors from Arizona vineyards.</title>
        <authorList>
            <person name="Tassone E.E."/>
        </authorList>
    </citation>
    <scope>NUCLEOTIDE SEQUENCE</scope>
</reference>
<protein>
    <recommendedName>
        <fullName evidence="10">HTH CENPB-type domain-containing protein</fullName>
    </recommendedName>
</protein>
<gene>
    <name evidence="9" type="ORF">g.30726</name>
</gene>
<feature type="compositionally biased region" description="Acidic residues" evidence="6">
    <location>
        <begin position="458"/>
        <end position="468"/>
    </location>
</feature>
<evidence type="ECO:0000256" key="4">
    <source>
        <dbReference type="ARBA" id="ARBA00023242"/>
    </source>
</evidence>
<evidence type="ECO:0000256" key="2">
    <source>
        <dbReference type="ARBA" id="ARBA00010881"/>
    </source>
</evidence>
<dbReference type="PROSITE" id="PS50960">
    <property type="entry name" value="HTH_PSQ"/>
    <property type="match status" value="1"/>
</dbReference>
<dbReference type="InterPro" id="IPR036388">
    <property type="entry name" value="WH-like_DNA-bd_sf"/>
</dbReference>
<keyword evidence="4 5" id="KW-0539">Nucleus</keyword>
<dbReference type="Gene3D" id="3.30.420.10">
    <property type="entry name" value="Ribonuclease H-like superfamily/Ribonuclease H"/>
    <property type="match status" value="1"/>
</dbReference>
<feature type="domain" description="HTH psq-type" evidence="7">
    <location>
        <begin position="1"/>
        <end position="53"/>
    </location>
</feature>
<feature type="DNA-binding region" description="H-T-H motif" evidence="5">
    <location>
        <begin position="29"/>
        <end position="49"/>
    </location>
</feature>
<feature type="domain" description="HTH CENPB-type" evidence="8">
    <location>
        <begin position="68"/>
        <end position="142"/>
    </location>
</feature>
<accession>A0A1B6ISU8</accession>
<comment type="similarity">
    <text evidence="2">Belongs to the tigger transposable element derived protein family.</text>
</comment>
<dbReference type="Gene3D" id="1.10.10.10">
    <property type="entry name" value="Winged helix-like DNA-binding domain superfamily/Winged helix DNA-binding domain"/>
    <property type="match status" value="1"/>
</dbReference>
<evidence type="ECO:0000313" key="9">
    <source>
        <dbReference type="EMBL" id="JAS90002.1"/>
    </source>
</evidence>
<dbReference type="Pfam" id="PF04218">
    <property type="entry name" value="CENP-B_N"/>
    <property type="match status" value="1"/>
</dbReference>
<dbReference type="InterPro" id="IPR009057">
    <property type="entry name" value="Homeodomain-like_sf"/>
</dbReference>
<dbReference type="SMART" id="SM00674">
    <property type="entry name" value="CENPB"/>
    <property type="match status" value="1"/>
</dbReference>
<dbReference type="GO" id="GO:0003677">
    <property type="term" value="F:DNA binding"/>
    <property type="evidence" value="ECO:0007669"/>
    <property type="project" value="UniProtKB-UniRule"/>
</dbReference>
<dbReference type="PROSITE" id="PS51253">
    <property type="entry name" value="HTH_CENPB"/>
    <property type="match status" value="1"/>
</dbReference>
<dbReference type="Gene3D" id="1.10.10.60">
    <property type="entry name" value="Homeodomain-like"/>
    <property type="match status" value="1"/>
</dbReference>
<proteinExistence type="inferred from homology"/>
<sequence>MSDKKRKRCFVTMEMKLDALKRIDKGESVQKVASDLNVGRSTVIGWRKSRNEIESWCVKRVCSESLDKRRSMKRSEYEQVSEALFQWFRIQREKGTPISGPILQEKALKFYQNFKEEGEPEFTASSGWLDRWKERYGIKQLSICGEKLSANLDSSHDFKMKFQALIEELGLSGEQIYNCDETGLNFRMLPTKSLALKQEKAAAGYKKSKDRVTVLACSNATGTHKLKLALIGKARKPRAFKNIKMNGDHFDLPVFYRHQSNAWMSESIFNEWFHKQFVPEIKKHLKSQNLPMKALLILDNATTHPAVDVIQDGEIKAMFLPPNVTSLCQPMDQGVLVTLKKLYRKKLLSCLIQALDEGVELVDKLKKIDMLDVVGWISQAWDELNPLTLVRSWRKLLDHQGNEFNEEIKDDELATLMEKIPGCEEASPTDVFEWMEQDEESGPTSEEEIVDALKSREDSEEESEDDEDTTQKSKLTHSEGVKFFEGAIQYLQEQGTTGMDILFLRRLRDEAARRRNQSEKQLKITNYFAL</sequence>
<evidence type="ECO:0008006" key="10">
    <source>
        <dbReference type="Google" id="ProtNLM"/>
    </source>
</evidence>
<dbReference type="PANTHER" id="PTHR19303:SF16">
    <property type="entry name" value="JERKY PROTEIN HOMOLOG-LIKE"/>
    <property type="match status" value="1"/>
</dbReference>
<dbReference type="InterPro" id="IPR007889">
    <property type="entry name" value="HTH_Psq"/>
</dbReference>